<evidence type="ECO:0000313" key="4">
    <source>
        <dbReference type="Proteomes" id="UP000800039"/>
    </source>
</evidence>
<evidence type="ECO:0000313" key="3">
    <source>
        <dbReference type="EMBL" id="KAF1848662.1"/>
    </source>
</evidence>
<protein>
    <submittedName>
        <fullName evidence="3">Uncharacterized protein</fullName>
    </submittedName>
</protein>
<sequence length="698" mass="78515">MSPTMLFTLFWAFALWLLERFGTLSFDNQLFTCYIIYDTLSEPISNFYAVCTYENVETCGFMVLLGLILMLLVAWDFEFKTDNFWEWLDNGCTARAPQHYRQNTADDIHLPPTAPTQLPPTPPSATDKNPTPPTLSPQPSANPPCYWPFPNLDCTGTGESFLPCNRYSSKPDPTIQYPPRWKHTFLDEENEMKYGSRRVFKPHYGYEWKFIPTASEATVAVQSIIEEPGTPQGFIAAERRPAQKEVAATPTHKVVDPPVARPYQPSAASTPVSAPTTSPPAAPTRIPPQVPILSSGPPVQILQAQSTPASQPPAQPSFDDMVAFAFSFFAGMSDELKTALQAFILVSSMQEYQEPADAIRSLIEKAYKSLQVFFPNGLTADQSVHMGWNVMILDFWGLIIPHGYAIQQEAPQVLVTFLGDFFLFGQYLGLPLRPLDCTPPPSRRPPIQLRPQQPPTQPPSQPIPHLPSQPPPPTLRAPPAYPVQQPTKPAKDTKGIQAPSEAGPSVPRAASKVSKTTQKQPMQPKVFDFDTYLWFQATNRELNRLTRRSFGWNEANVWQYSGAKDLVLSDSRRNWADSSFVKMELTKKVPAFKRAAVVLRMQAKAGALLDHASSAPLLDEVTGFIKQAAEMTAACGGMDPVKPWEDWYRACYYFNSEVFEERTVYRPLREQYGTLVWNRFDDQWTAVDKKWLPDDDYE</sequence>
<feature type="signal peptide" evidence="2">
    <location>
        <begin position="1"/>
        <end position="25"/>
    </location>
</feature>
<comment type="caution">
    <text evidence="3">The sequence shown here is derived from an EMBL/GenBank/DDBJ whole genome shotgun (WGS) entry which is preliminary data.</text>
</comment>
<feature type="region of interest" description="Disordered" evidence="1">
    <location>
        <begin position="255"/>
        <end position="290"/>
    </location>
</feature>
<feature type="compositionally biased region" description="Pro residues" evidence="1">
    <location>
        <begin position="112"/>
        <end position="123"/>
    </location>
</feature>
<feature type="compositionally biased region" description="Pro residues" evidence="1">
    <location>
        <begin position="277"/>
        <end position="290"/>
    </location>
</feature>
<organism evidence="3 4">
    <name type="scientific">Cucurbitaria berberidis CBS 394.84</name>
    <dbReference type="NCBI Taxonomy" id="1168544"/>
    <lineage>
        <taxon>Eukaryota</taxon>
        <taxon>Fungi</taxon>
        <taxon>Dikarya</taxon>
        <taxon>Ascomycota</taxon>
        <taxon>Pezizomycotina</taxon>
        <taxon>Dothideomycetes</taxon>
        <taxon>Pleosporomycetidae</taxon>
        <taxon>Pleosporales</taxon>
        <taxon>Pleosporineae</taxon>
        <taxon>Cucurbitariaceae</taxon>
        <taxon>Cucurbitaria</taxon>
    </lineage>
</organism>
<evidence type="ECO:0000256" key="1">
    <source>
        <dbReference type="SAM" id="MobiDB-lite"/>
    </source>
</evidence>
<proteinExistence type="predicted"/>
<dbReference type="AlphaFoldDB" id="A0A9P4LBT0"/>
<accession>A0A9P4LBT0</accession>
<keyword evidence="4" id="KW-1185">Reference proteome</keyword>
<dbReference type="OrthoDB" id="3687654at2759"/>
<dbReference type="EMBL" id="ML976615">
    <property type="protein sequence ID" value="KAF1848662.1"/>
    <property type="molecule type" value="Genomic_DNA"/>
</dbReference>
<dbReference type="GeneID" id="63854973"/>
<feature type="region of interest" description="Disordered" evidence="1">
    <location>
        <begin position="436"/>
        <end position="519"/>
    </location>
</feature>
<name>A0A9P4LBT0_9PLEO</name>
<dbReference type="RefSeq" id="XP_040791225.1">
    <property type="nucleotide sequence ID" value="XM_040937723.1"/>
</dbReference>
<gene>
    <name evidence="3" type="ORF">K460DRAFT_415190</name>
</gene>
<feature type="compositionally biased region" description="Low complexity" evidence="1">
    <location>
        <begin position="265"/>
        <end position="276"/>
    </location>
</feature>
<keyword evidence="2" id="KW-0732">Signal</keyword>
<feature type="compositionally biased region" description="Pro residues" evidence="1">
    <location>
        <begin position="452"/>
        <end position="481"/>
    </location>
</feature>
<reference evidence="3" key="1">
    <citation type="submission" date="2020-01" db="EMBL/GenBank/DDBJ databases">
        <authorList>
            <consortium name="DOE Joint Genome Institute"/>
            <person name="Haridas S."/>
            <person name="Albert R."/>
            <person name="Binder M."/>
            <person name="Bloem J."/>
            <person name="Labutti K."/>
            <person name="Salamov A."/>
            <person name="Andreopoulos B."/>
            <person name="Baker S.E."/>
            <person name="Barry K."/>
            <person name="Bills G."/>
            <person name="Bluhm B.H."/>
            <person name="Cannon C."/>
            <person name="Castanera R."/>
            <person name="Culley D.E."/>
            <person name="Daum C."/>
            <person name="Ezra D."/>
            <person name="Gonzalez J.B."/>
            <person name="Henrissat B."/>
            <person name="Kuo A."/>
            <person name="Liang C."/>
            <person name="Lipzen A."/>
            <person name="Lutzoni F."/>
            <person name="Magnuson J."/>
            <person name="Mondo S."/>
            <person name="Nolan M."/>
            <person name="Ohm R."/>
            <person name="Pangilinan J."/>
            <person name="Park H.-J."/>
            <person name="Ramirez L."/>
            <person name="Alfaro M."/>
            <person name="Sun H."/>
            <person name="Tritt A."/>
            <person name="Yoshinaga Y."/>
            <person name="Zwiers L.-H."/>
            <person name="Turgeon B.G."/>
            <person name="Goodwin S.B."/>
            <person name="Spatafora J.W."/>
            <person name="Crous P.W."/>
            <person name="Grigoriev I.V."/>
        </authorList>
    </citation>
    <scope>NUCLEOTIDE SEQUENCE</scope>
    <source>
        <strain evidence="3">CBS 394.84</strain>
    </source>
</reference>
<feature type="chain" id="PRO_5040345021" evidence="2">
    <location>
        <begin position="26"/>
        <end position="698"/>
    </location>
</feature>
<feature type="compositionally biased region" description="Pro residues" evidence="1">
    <location>
        <begin position="130"/>
        <end position="140"/>
    </location>
</feature>
<evidence type="ECO:0000256" key="2">
    <source>
        <dbReference type="SAM" id="SignalP"/>
    </source>
</evidence>
<dbReference type="Proteomes" id="UP000800039">
    <property type="component" value="Unassembled WGS sequence"/>
</dbReference>
<feature type="region of interest" description="Disordered" evidence="1">
    <location>
        <begin position="105"/>
        <end position="140"/>
    </location>
</feature>